<dbReference type="Proteomes" id="UP000576082">
    <property type="component" value="Unassembled WGS sequence"/>
</dbReference>
<reference evidence="4 5" key="1">
    <citation type="submission" date="2020-04" db="EMBL/GenBank/DDBJ databases">
        <title>Flammeovirga sp. SR4, a novel species isolated from seawater.</title>
        <authorList>
            <person name="Wang X."/>
        </authorList>
    </citation>
    <scope>NUCLEOTIDE SEQUENCE [LARGE SCALE GENOMIC DNA]</scope>
    <source>
        <strain evidence="4 5">ATCC 23126</strain>
    </source>
</reference>
<evidence type="ECO:0000313" key="5">
    <source>
        <dbReference type="Proteomes" id="UP000576082"/>
    </source>
</evidence>
<proteinExistence type="inferred from homology"/>
<comment type="similarity">
    <text evidence="1">Belongs to the sulfatase family.</text>
</comment>
<evidence type="ECO:0000256" key="1">
    <source>
        <dbReference type="ARBA" id="ARBA00008779"/>
    </source>
</evidence>
<sequence length="657" mass="77133">MSYYTTKKQEKEQIGSETNILEMKSIFTLLVLMISWETIAQTKDQPNILWITFEDTSPHLIYDNPSSNTPNMDRLEKEGVRFNAMFSTATICSPSRSAIITGLHASSIGTGNHRSNIPVPSTIKGFPYYLKEKGYHTSNNVKTDYNIRDQKSFIKECWTESSNKAHWRNRKENQPFFSVFNLNESHASRTFVWKEEKYKKEIFKKLPKHLRTDEKTLLLPPFYRDSPEMRHHMARIYNCINYTDYRIGKILKQLKEDQLEEETIIFIFADHGEAMPRGKGNGINLGHRVPMYVYVPEKYQHLSGLKMGEKTERVGSFEDLATTILSLTNTGLPDYLEGTNLLSKEYKKTYFYGHKDGADDARDITREVSDGRFMYSRVYNTALPEMQFKHYTGVAKIYETMRDDLKNDRLNDDQKKIFTQKRDKEMLFDLKNDPWELRNLANDPTYAKELKKFRKICQNEILKTRDLQFIPYGEMMAMHKKHQLTPYEFKSDETIYPLKEMMVQINLAGEGAKAIEKQLKGLKSKHGLVRYWSAYGLKSQTKLQQSHYDLINEVLKNEQESYVQIELATILCMHLPKHYAFKTLKKYALGSDYFDQWHALRNIFDYLPNQPKYNAIYAEVLGKLPPKKEVSKIHKNIHFDVLETAKSGLYMNRWREQ</sequence>
<organism evidence="4 5">
    <name type="scientific">Flammeovirga aprica JL-4</name>
    <dbReference type="NCBI Taxonomy" id="694437"/>
    <lineage>
        <taxon>Bacteria</taxon>
        <taxon>Pseudomonadati</taxon>
        <taxon>Bacteroidota</taxon>
        <taxon>Cytophagia</taxon>
        <taxon>Cytophagales</taxon>
        <taxon>Flammeovirgaceae</taxon>
        <taxon>Flammeovirga</taxon>
    </lineage>
</organism>
<dbReference type="RefSeq" id="WP_169659442.1">
    <property type="nucleotide sequence ID" value="NZ_JABANE010000090.1"/>
</dbReference>
<evidence type="ECO:0000313" key="4">
    <source>
        <dbReference type="EMBL" id="NME71221.1"/>
    </source>
</evidence>
<name>A0A7X9RYT6_9BACT</name>
<keyword evidence="5" id="KW-1185">Reference proteome</keyword>
<accession>A0A7X9RYT6</accession>
<keyword evidence="2" id="KW-0378">Hydrolase</keyword>
<evidence type="ECO:0000259" key="3">
    <source>
        <dbReference type="Pfam" id="PF00884"/>
    </source>
</evidence>
<dbReference type="InterPro" id="IPR050738">
    <property type="entry name" value="Sulfatase"/>
</dbReference>
<dbReference type="PANTHER" id="PTHR42693:SF53">
    <property type="entry name" value="ENDO-4-O-SULFATASE"/>
    <property type="match status" value="1"/>
</dbReference>
<dbReference type="EMBL" id="JABANE010000090">
    <property type="protein sequence ID" value="NME71221.1"/>
    <property type="molecule type" value="Genomic_DNA"/>
</dbReference>
<dbReference type="Gene3D" id="3.40.720.10">
    <property type="entry name" value="Alkaline Phosphatase, subunit A"/>
    <property type="match status" value="1"/>
</dbReference>
<comment type="caution">
    <text evidence="4">The sequence shown here is derived from an EMBL/GenBank/DDBJ whole genome shotgun (WGS) entry which is preliminary data.</text>
</comment>
<dbReference type="InterPro" id="IPR017850">
    <property type="entry name" value="Alkaline_phosphatase_core_sf"/>
</dbReference>
<gene>
    <name evidence="4" type="ORF">HHU12_24870</name>
</gene>
<protein>
    <submittedName>
        <fullName evidence="4">Sulfatase</fullName>
    </submittedName>
</protein>
<dbReference type="AlphaFoldDB" id="A0A7X9RYT6"/>
<dbReference type="GO" id="GO:0004065">
    <property type="term" value="F:arylsulfatase activity"/>
    <property type="evidence" value="ECO:0007669"/>
    <property type="project" value="TreeGrafter"/>
</dbReference>
<dbReference type="SUPFAM" id="SSF53649">
    <property type="entry name" value="Alkaline phosphatase-like"/>
    <property type="match status" value="1"/>
</dbReference>
<evidence type="ECO:0000256" key="2">
    <source>
        <dbReference type="ARBA" id="ARBA00022801"/>
    </source>
</evidence>
<dbReference type="CDD" id="cd16027">
    <property type="entry name" value="SGSH"/>
    <property type="match status" value="1"/>
</dbReference>
<dbReference type="InterPro" id="IPR000917">
    <property type="entry name" value="Sulfatase_N"/>
</dbReference>
<dbReference type="Pfam" id="PF00884">
    <property type="entry name" value="Sulfatase"/>
    <property type="match status" value="1"/>
</dbReference>
<feature type="domain" description="Sulfatase N-terminal" evidence="3">
    <location>
        <begin position="46"/>
        <end position="329"/>
    </location>
</feature>
<dbReference type="PANTHER" id="PTHR42693">
    <property type="entry name" value="ARYLSULFATASE FAMILY MEMBER"/>
    <property type="match status" value="1"/>
</dbReference>